<evidence type="ECO:0000313" key="3">
    <source>
        <dbReference type="EMBL" id="KKY16283.1"/>
    </source>
</evidence>
<dbReference type="InterPro" id="IPR016181">
    <property type="entry name" value="Acyl_CoA_acyltransferase"/>
</dbReference>
<dbReference type="EMBL" id="LAQI01000171">
    <property type="protein sequence ID" value="KKY16283.1"/>
    <property type="molecule type" value="Genomic_DNA"/>
</dbReference>
<organism evidence="3 4">
    <name type="scientific">Diplodia seriata</name>
    <dbReference type="NCBI Taxonomy" id="420778"/>
    <lineage>
        <taxon>Eukaryota</taxon>
        <taxon>Fungi</taxon>
        <taxon>Dikarya</taxon>
        <taxon>Ascomycota</taxon>
        <taxon>Pezizomycotina</taxon>
        <taxon>Dothideomycetes</taxon>
        <taxon>Dothideomycetes incertae sedis</taxon>
        <taxon>Botryosphaeriales</taxon>
        <taxon>Botryosphaeriaceae</taxon>
        <taxon>Diplodia</taxon>
    </lineage>
</organism>
<accession>A0A0G2FWU5</accession>
<dbReference type="EMBL" id="JAJVCZ030000004">
    <property type="protein sequence ID" value="KAL0261102.1"/>
    <property type="molecule type" value="Genomic_DNA"/>
</dbReference>
<dbReference type="AlphaFoldDB" id="A0A0G2FWU5"/>
<evidence type="ECO:0000313" key="2">
    <source>
        <dbReference type="EMBL" id="KAL0261102.1"/>
    </source>
</evidence>
<evidence type="ECO:0000313" key="5">
    <source>
        <dbReference type="Proteomes" id="UP001430584"/>
    </source>
</evidence>
<dbReference type="Proteomes" id="UP000034182">
    <property type="component" value="Unassembled WGS sequence"/>
</dbReference>
<dbReference type="Gene3D" id="3.40.630.30">
    <property type="match status" value="1"/>
</dbReference>
<reference evidence="3 4" key="1">
    <citation type="submission" date="2015-03" db="EMBL/GenBank/DDBJ databases">
        <authorList>
            <person name="Morales-Cruz A."/>
            <person name="Amrine K.C."/>
            <person name="Cantu D."/>
        </authorList>
    </citation>
    <scope>NUCLEOTIDE SEQUENCE [LARGE SCALE GENOMIC DNA]</scope>
    <source>
        <strain evidence="3">DS831</strain>
    </source>
</reference>
<dbReference type="RefSeq" id="XP_066634131.1">
    <property type="nucleotide sequence ID" value="XM_066776250.1"/>
</dbReference>
<evidence type="ECO:0000259" key="1">
    <source>
        <dbReference type="Pfam" id="PF22998"/>
    </source>
</evidence>
<keyword evidence="3" id="KW-0012">Acyltransferase</keyword>
<dbReference type="InterPro" id="IPR055100">
    <property type="entry name" value="GNAT_LYC1-like"/>
</dbReference>
<keyword evidence="5" id="KW-1185">Reference proteome</keyword>
<gene>
    <name evidence="2" type="ORF">SLS55_004798</name>
    <name evidence="3" type="ORF">UCDDS831_g07160</name>
</gene>
<dbReference type="Pfam" id="PF22998">
    <property type="entry name" value="GNAT_LYC1-like"/>
    <property type="match status" value="1"/>
</dbReference>
<reference evidence="2 5" key="3">
    <citation type="submission" date="2024-02" db="EMBL/GenBank/DDBJ databases">
        <title>De novo assembly and annotation of 12 fungi associated with fruit tree decline syndrome in Ontario, Canada.</title>
        <authorList>
            <person name="Sulman M."/>
            <person name="Ellouze W."/>
            <person name="Ilyukhin E."/>
        </authorList>
    </citation>
    <scope>NUCLEOTIDE SEQUENCE [LARGE SCALE GENOMIC DNA]</scope>
    <source>
        <strain evidence="2 5">FDS-637</strain>
    </source>
</reference>
<dbReference type="PANTHER" id="PTHR34815">
    <property type="entry name" value="LYSINE ACETYLTRANSFERASE"/>
    <property type="match status" value="1"/>
</dbReference>
<comment type="caution">
    <text evidence="3">The sequence shown here is derived from an EMBL/GenBank/DDBJ whole genome shotgun (WGS) entry which is preliminary data.</text>
</comment>
<keyword evidence="3" id="KW-0808">Transferase</keyword>
<dbReference type="SUPFAM" id="SSF55729">
    <property type="entry name" value="Acyl-CoA N-acyltransferases (Nat)"/>
    <property type="match status" value="1"/>
</dbReference>
<reference evidence="3 4" key="2">
    <citation type="submission" date="2015-05" db="EMBL/GenBank/DDBJ databases">
        <title>Distinctive expansion of gene families associated with plant cell wall degradation and secondary metabolism in the genomes of grapevine trunk pathogens.</title>
        <authorList>
            <person name="Lawrence D.P."/>
            <person name="Travadon R."/>
            <person name="Rolshausen P.E."/>
            <person name="Baumgartner K."/>
        </authorList>
    </citation>
    <scope>NUCLEOTIDE SEQUENCE [LARGE SCALE GENOMIC DNA]</scope>
    <source>
        <strain evidence="3">DS831</strain>
    </source>
</reference>
<evidence type="ECO:0000313" key="4">
    <source>
        <dbReference type="Proteomes" id="UP000034182"/>
    </source>
</evidence>
<dbReference type="GO" id="GO:0016746">
    <property type="term" value="F:acyltransferase activity"/>
    <property type="evidence" value="ECO:0007669"/>
    <property type="project" value="UniProtKB-KW"/>
</dbReference>
<dbReference type="InterPro" id="IPR053013">
    <property type="entry name" value="LAT"/>
</dbReference>
<name>A0A0G2FWU5_9PEZI</name>
<dbReference type="GeneID" id="92008883"/>
<dbReference type="Proteomes" id="UP001430584">
    <property type="component" value="Unassembled WGS sequence"/>
</dbReference>
<proteinExistence type="predicted"/>
<feature type="domain" description="LYC1 C-terminal" evidence="1">
    <location>
        <begin position="176"/>
        <end position="392"/>
    </location>
</feature>
<protein>
    <submittedName>
        <fullName evidence="3">Putative acyl-n-acyltransferase</fullName>
    </submittedName>
</protein>
<sequence>MNGHTNGYDHKLPPGDCPTLALVEPTEDEKVIQWTKNAPAWRGALSVEAYIRRERFLSSQDNTKNGGQTWWVLVDEAASERILLAGCESFRKKAIVAKDGQIKDVITHGIGSVFSPPEHRGKGYAGRMMQEVGKKLRTWQTSEKTDCLFSILYSDIGKLRKKFYANHGWEPFRSAHISVPAATEESRAAELPPVKDLGAADLPDLCAHDESMLRRNLKDSPSDGKTRVAIVPDIHTIRWHHAREEFVGKEFYGNHPVVKGAMIGEEKGKRVWCYWTRMWYNADKNQSKGNTLHILRIVIEDDVVPDTVVMAIAALLARAQREAAGWHMAEVEAWSPTPQVVAAAQLLDPKAEVINRDTESIASLMWYGEPPVDGSSVADAVEWVGNEKYGWC</sequence>
<dbReference type="PANTHER" id="PTHR34815:SF4">
    <property type="entry name" value="N-ACETYLTRANSFERASE DOMAIN-CONTAINING PROTEIN"/>
    <property type="match status" value="1"/>
</dbReference>